<reference evidence="1 2" key="1">
    <citation type="journal article" date="2011" name="J. Bacteriol.">
        <title>Complete genome sequence of seawater bacterium Glaciecola nitratireducens FR1064T.</title>
        <authorList>
            <person name="Bian F."/>
            <person name="Qin Q.L."/>
            <person name="Xie B.B."/>
            <person name="Shu Y.L."/>
            <person name="Zhang X.Y."/>
            <person name="Yu Y."/>
            <person name="Chen B."/>
            <person name="Chen X.L."/>
            <person name="Zhou B.C."/>
            <person name="Zhang Y.Z."/>
        </authorList>
    </citation>
    <scope>NUCLEOTIDE SEQUENCE [LARGE SCALE GENOMIC DNA]</scope>
    <source>
        <strain evidence="2">JCM 12485 / KCTC 12276 / FR1064</strain>
    </source>
</reference>
<name>G4QKL3_GLANF</name>
<sequence>MLMIVMLSTLKQWVLYNVDLYQILVISFLVSELNRRFLC</sequence>
<evidence type="ECO:0000313" key="1">
    <source>
        <dbReference type="EMBL" id="AEP30079.1"/>
    </source>
</evidence>
<dbReference type="AlphaFoldDB" id="G4QKL3"/>
<keyword evidence="2" id="KW-1185">Reference proteome</keyword>
<protein>
    <submittedName>
        <fullName evidence="1">Uncharacterized protein</fullName>
    </submittedName>
</protein>
<proteinExistence type="predicted"/>
<evidence type="ECO:0000313" key="2">
    <source>
        <dbReference type="Proteomes" id="UP000009282"/>
    </source>
</evidence>
<gene>
    <name evidence="1" type="ordered locus">GNIT_1970</name>
</gene>
<dbReference type="HOGENOM" id="CLU_3310437_0_0_6"/>
<dbReference type="KEGG" id="gni:GNIT_1970"/>
<dbReference type="Proteomes" id="UP000009282">
    <property type="component" value="Chromosome"/>
</dbReference>
<accession>G4QKL3</accession>
<dbReference type="EMBL" id="CP003060">
    <property type="protein sequence ID" value="AEP30079.1"/>
    <property type="molecule type" value="Genomic_DNA"/>
</dbReference>
<organism evidence="1 2">
    <name type="scientific">Glaciecola nitratireducens (strain JCM 12485 / KCTC 12276 / FR1064)</name>
    <dbReference type="NCBI Taxonomy" id="1085623"/>
    <lineage>
        <taxon>Bacteria</taxon>
        <taxon>Pseudomonadati</taxon>
        <taxon>Pseudomonadota</taxon>
        <taxon>Gammaproteobacteria</taxon>
        <taxon>Alteromonadales</taxon>
        <taxon>Alteromonadaceae</taxon>
        <taxon>Brumicola</taxon>
    </lineage>
</organism>